<dbReference type="Pfam" id="PF04390">
    <property type="entry name" value="LptE"/>
    <property type="match status" value="1"/>
</dbReference>
<proteinExistence type="predicted"/>
<sequence length="170" mass="19312">MKFYKLIIINIGISIIMFGCKSKYTFNNVNIGNATTFQVNSFKNNSNLIEPGLNRDFTLSLQELLLNQTSLSLVKTGGDLVYQGEITDYKISPTTATSQNTAAQNRLKISINVLHFNKLKKDSNFEQTFSFFYDYPSDKQLTGNLKNEAIEAIFKHITQDIFNTTLTAKW</sequence>
<dbReference type="EMBL" id="JABBHF010000016">
    <property type="protein sequence ID" value="NMH89803.1"/>
    <property type="molecule type" value="Genomic_DNA"/>
</dbReference>
<dbReference type="Proteomes" id="UP000746690">
    <property type="component" value="Unassembled WGS sequence"/>
</dbReference>
<dbReference type="PROSITE" id="PS51257">
    <property type="entry name" value="PROKAR_LIPOPROTEIN"/>
    <property type="match status" value="1"/>
</dbReference>
<name>A0ABX1S429_9FLAO</name>
<organism evidence="1 2">
    <name type="scientific">Flavivirga algicola</name>
    <dbReference type="NCBI Taxonomy" id="2729136"/>
    <lineage>
        <taxon>Bacteria</taxon>
        <taxon>Pseudomonadati</taxon>
        <taxon>Bacteroidota</taxon>
        <taxon>Flavobacteriia</taxon>
        <taxon>Flavobacteriales</taxon>
        <taxon>Flavobacteriaceae</taxon>
        <taxon>Flavivirga</taxon>
    </lineage>
</organism>
<gene>
    <name evidence="1" type="ORF">HHX25_20040</name>
</gene>
<evidence type="ECO:0000313" key="2">
    <source>
        <dbReference type="Proteomes" id="UP000746690"/>
    </source>
</evidence>
<evidence type="ECO:0000313" key="1">
    <source>
        <dbReference type="EMBL" id="NMH89803.1"/>
    </source>
</evidence>
<comment type="caution">
    <text evidence="1">The sequence shown here is derived from an EMBL/GenBank/DDBJ whole genome shotgun (WGS) entry which is preliminary data.</text>
</comment>
<reference evidence="1 2" key="1">
    <citation type="submission" date="2020-04" db="EMBL/GenBank/DDBJ databases">
        <title>A Flavivirga sp. nov.</title>
        <authorList>
            <person name="Sun X."/>
        </authorList>
    </citation>
    <scope>NUCLEOTIDE SEQUENCE [LARGE SCALE GENOMIC DNA]</scope>
    <source>
        <strain evidence="1 2">Y03</strain>
    </source>
</reference>
<keyword evidence="2" id="KW-1185">Reference proteome</keyword>
<accession>A0ABX1S429</accession>
<dbReference type="RefSeq" id="WP_169677124.1">
    <property type="nucleotide sequence ID" value="NZ_JABBHF010000016.1"/>
</dbReference>
<protein>
    <submittedName>
        <fullName evidence="1">LptE family protein</fullName>
    </submittedName>
</protein>
<dbReference type="InterPro" id="IPR007485">
    <property type="entry name" value="LPS_assembly_LptE"/>
</dbReference>